<proteinExistence type="predicted"/>
<dbReference type="EMBL" id="JAJKFW010000016">
    <property type="protein sequence ID" value="MCC9642088.1"/>
    <property type="molecule type" value="Genomic_DNA"/>
</dbReference>
<dbReference type="InterPro" id="IPR002048">
    <property type="entry name" value="EF_hand_dom"/>
</dbReference>
<sequence length="119" mass="12646">MKLVAAGFALPVVSSVANAQNPRRKGQMEDGAERRRGMAGQMDPSKIAARLIKEHDKDGDGALNEAELVAALTAMRNLRGQGMRGQGMRGRDGKEGGPQGRGRNVQAEDKGVTPKRPGQ</sequence>
<dbReference type="PROSITE" id="PS50222">
    <property type="entry name" value="EF_HAND_2"/>
    <property type="match status" value="1"/>
</dbReference>
<dbReference type="Proteomes" id="UP001430306">
    <property type="component" value="Unassembled WGS sequence"/>
</dbReference>
<evidence type="ECO:0000259" key="2">
    <source>
        <dbReference type="PROSITE" id="PS50222"/>
    </source>
</evidence>
<evidence type="ECO:0000313" key="3">
    <source>
        <dbReference type="EMBL" id="MCC9642088.1"/>
    </source>
</evidence>
<feature type="domain" description="EF-hand" evidence="2">
    <location>
        <begin position="43"/>
        <end position="78"/>
    </location>
</feature>
<dbReference type="InterPro" id="IPR018247">
    <property type="entry name" value="EF_Hand_1_Ca_BS"/>
</dbReference>
<name>A0ABS8NGX7_9BACT</name>
<comment type="caution">
    <text evidence="3">The sequence shown here is derived from an EMBL/GenBank/DDBJ whole genome shotgun (WGS) entry which is preliminary data.</text>
</comment>
<keyword evidence="4" id="KW-1185">Reference proteome</keyword>
<feature type="region of interest" description="Disordered" evidence="1">
    <location>
        <begin position="77"/>
        <end position="119"/>
    </location>
</feature>
<organism evidence="3 4">
    <name type="scientific">Rhodopirellula halodulae</name>
    <dbReference type="NCBI Taxonomy" id="2894198"/>
    <lineage>
        <taxon>Bacteria</taxon>
        <taxon>Pseudomonadati</taxon>
        <taxon>Planctomycetota</taxon>
        <taxon>Planctomycetia</taxon>
        <taxon>Pirellulales</taxon>
        <taxon>Pirellulaceae</taxon>
        <taxon>Rhodopirellula</taxon>
    </lineage>
</organism>
<accession>A0ABS8NGX7</accession>
<feature type="region of interest" description="Disordered" evidence="1">
    <location>
        <begin position="17"/>
        <end position="43"/>
    </location>
</feature>
<protein>
    <recommendedName>
        <fullName evidence="2">EF-hand domain-containing protein</fullName>
    </recommendedName>
</protein>
<dbReference type="PROSITE" id="PS00018">
    <property type="entry name" value="EF_HAND_1"/>
    <property type="match status" value="1"/>
</dbReference>
<feature type="compositionally biased region" description="Basic and acidic residues" evidence="1">
    <location>
        <begin position="26"/>
        <end position="36"/>
    </location>
</feature>
<reference evidence="3" key="1">
    <citation type="submission" date="2021-11" db="EMBL/GenBank/DDBJ databases">
        <title>Genome sequence.</title>
        <authorList>
            <person name="Sun Q."/>
        </authorList>
    </citation>
    <scope>NUCLEOTIDE SEQUENCE</scope>
    <source>
        <strain evidence="3">JC740</strain>
    </source>
</reference>
<dbReference type="RefSeq" id="WP_230272752.1">
    <property type="nucleotide sequence ID" value="NZ_JAJKFW010000016.1"/>
</dbReference>
<evidence type="ECO:0000313" key="4">
    <source>
        <dbReference type="Proteomes" id="UP001430306"/>
    </source>
</evidence>
<evidence type="ECO:0000256" key="1">
    <source>
        <dbReference type="SAM" id="MobiDB-lite"/>
    </source>
</evidence>
<gene>
    <name evidence="3" type="ORF">LOC71_07365</name>
</gene>